<reference evidence="2 3" key="1">
    <citation type="submission" date="2016-10" db="EMBL/GenBank/DDBJ databases">
        <title>Genome sequence of Streptomyces gilvigriseus MUSC 26.</title>
        <authorList>
            <person name="Lee L.-H."/>
            <person name="Ser H.-L."/>
        </authorList>
    </citation>
    <scope>NUCLEOTIDE SEQUENCE [LARGE SCALE GENOMIC DNA]</scope>
    <source>
        <strain evidence="2 3">MUSC 26</strain>
    </source>
</reference>
<dbReference type="PROSITE" id="PS51819">
    <property type="entry name" value="VOC"/>
    <property type="match status" value="1"/>
</dbReference>
<gene>
    <name evidence="2" type="ORF">BIV57_16040</name>
</gene>
<accession>A0A1J7BCR7</accession>
<dbReference type="EMBL" id="MLCF01000091">
    <property type="protein sequence ID" value="OIV36475.1"/>
    <property type="molecule type" value="Genomic_DNA"/>
</dbReference>
<name>A0A1J7BCR7_9ACTN</name>
<dbReference type="InterPro" id="IPR029068">
    <property type="entry name" value="Glyas_Bleomycin-R_OHBP_Dase"/>
</dbReference>
<dbReference type="Proteomes" id="UP000243342">
    <property type="component" value="Unassembled WGS sequence"/>
</dbReference>
<dbReference type="SUPFAM" id="SSF54593">
    <property type="entry name" value="Glyoxalase/Bleomycin resistance protein/Dihydroxybiphenyl dioxygenase"/>
    <property type="match status" value="1"/>
</dbReference>
<keyword evidence="3" id="KW-1185">Reference proteome</keyword>
<organism evidence="2 3">
    <name type="scientific">Mangrovactinospora gilvigrisea</name>
    <dbReference type="NCBI Taxonomy" id="1428644"/>
    <lineage>
        <taxon>Bacteria</taxon>
        <taxon>Bacillati</taxon>
        <taxon>Actinomycetota</taxon>
        <taxon>Actinomycetes</taxon>
        <taxon>Kitasatosporales</taxon>
        <taxon>Streptomycetaceae</taxon>
        <taxon>Mangrovactinospora</taxon>
    </lineage>
</organism>
<dbReference type="AlphaFoldDB" id="A0A1J7BCR7"/>
<protein>
    <recommendedName>
        <fullName evidence="1">VOC domain-containing protein</fullName>
    </recommendedName>
</protein>
<evidence type="ECO:0000259" key="1">
    <source>
        <dbReference type="PROSITE" id="PS51819"/>
    </source>
</evidence>
<dbReference type="PANTHER" id="PTHR35908">
    <property type="entry name" value="HYPOTHETICAL FUSION PROTEIN"/>
    <property type="match status" value="1"/>
</dbReference>
<dbReference type="Pfam" id="PF18029">
    <property type="entry name" value="Glyoxalase_6"/>
    <property type="match status" value="1"/>
</dbReference>
<dbReference type="InterPro" id="IPR041581">
    <property type="entry name" value="Glyoxalase_6"/>
</dbReference>
<dbReference type="Gene3D" id="3.10.180.10">
    <property type="entry name" value="2,3-Dihydroxybiphenyl 1,2-Dioxygenase, domain 1"/>
    <property type="match status" value="1"/>
</dbReference>
<dbReference type="InterPro" id="IPR037523">
    <property type="entry name" value="VOC_core"/>
</dbReference>
<dbReference type="STRING" id="1428644.BIV57_16040"/>
<dbReference type="RefSeq" id="WP_071657560.1">
    <property type="nucleotide sequence ID" value="NZ_MLCF01000091.1"/>
</dbReference>
<feature type="domain" description="VOC" evidence="1">
    <location>
        <begin position="9"/>
        <end position="128"/>
    </location>
</feature>
<sequence>MNANGNTQGIGSLGCFCIDCEDPAALAAFYLALLGGKITDDDPEWHELTLPNGAVMAFQQVERLVPPRWPDPEAPQQYHLDVEVADMDAAQDAALAAGARIVDERGREPHGFRVLADPAGHTFCLCRSAPAKLADRGRPAP</sequence>
<evidence type="ECO:0000313" key="3">
    <source>
        <dbReference type="Proteomes" id="UP000243342"/>
    </source>
</evidence>
<dbReference type="PANTHER" id="PTHR35908:SF1">
    <property type="entry name" value="CONSERVED PROTEIN"/>
    <property type="match status" value="1"/>
</dbReference>
<comment type="caution">
    <text evidence="2">The sequence shown here is derived from an EMBL/GenBank/DDBJ whole genome shotgun (WGS) entry which is preliminary data.</text>
</comment>
<dbReference type="OrthoDB" id="1645442at2"/>
<evidence type="ECO:0000313" key="2">
    <source>
        <dbReference type="EMBL" id="OIV36475.1"/>
    </source>
</evidence>
<proteinExistence type="predicted"/>